<dbReference type="GeneID" id="86065218"/>
<evidence type="ECO:0000313" key="2">
    <source>
        <dbReference type="Proteomes" id="UP000248057"/>
    </source>
</evidence>
<dbReference type="RefSeq" id="WP_167437569.1">
    <property type="nucleotide sequence ID" value="NZ_JAQETU010000015.1"/>
</dbReference>
<accession>A0A2V3Y989</accession>
<dbReference type="Proteomes" id="UP000248057">
    <property type="component" value="Unassembled WGS sequence"/>
</dbReference>
<protein>
    <submittedName>
        <fullName evidence="1">Uncharacterized protein</fullName>
    </submittedName>
</protein>
<comment type="caution">
    <text evidence="1">The sequence shown here is derived from an EMBL/GenBank/DDBJ whole genome shotgun (WGS) entry which is preliminary data.</text>
</comment>
<dbReference type="EMBL" id="QJKD01000004">
    <property type="protein sequence ID" value="PXX54429.1"/>
    <property type="molecule type" value="Genomic_DNA"/>
</dbReference>
<sequence length="54" mass="6337">MLSNIAKNIIIKALRIRKERGEDPEKVLETYKNLSEDEKTDILEVSDSDNQNYR</sequence>
<dbReference type="AlphaFoldDB" id="A0A2V3Y989"/>
<evidence type="ECO:0000313" key="1">
    <source>
        <dbReference type="EMBL" id="PXX54429.1"/>
    </source>
</evidence>
<reference evidence="1 2" key="1">
    <citation type="submission" date="2018-05" db="EMBL/GenBank/DDBJ databases">
        <title>Genomic Encyclopedia of Type Strains, Phase IV (KMG-IV): sequencing the most valuable type-strain genomes for metagenomic binning, comparative biology and taxonomic classification.</title>
        <authorList>
            <person name="Goeker M."/>
        </authorList>
    </citation>
    <scope>NUCLEOTIDE SEQUENCE [LARGE SCALE GENOMIC DNA]</scope>
    <source>
        <strain evidence="1 2">DSM 24995</strain>
    </source>
</reference>
<name>A0A2V3Y989_9FIRM</name>
<organism evidence="1 2">
    <name type="scientific">Hungatella effluvii</name>
    <dbReference type="NCBI Taxonomy" id="1096246"/>
    <lineage>
        <taxon>Bacteria</taxon>
        <taxon>Bacillati</taxon>
        <taxon>Bacillota</taxon>
        <taxon>Clostridia</taxon>
        <taxon>Lachnospirales</taxon>
        <taxon>Lachnospiraceae</taxon>
        <taxon>Hungatella</taxon>
    </lineage>
</organism>
<gene>
    <name evidence="1" type="ORF">DFR60_104255</name>
</gene>
<proteinExistence type="predicted"/>
<keyword evidence="2" id="KW-1185">Reference proteome</keyword>